<dbReference type="NCBIfam" id="NF009365">
    <property type="entry name" value="PRK12722.1"/>
    <property type="match status" value="1"/>
</dbReference>
<dbReference type="GO" id="GO:0044781">
    <property type="term" value="P:bacterial-type flagellum organization"/>
    <property type="evidence" value="ECO:0007669"/>
    <property type="project" value="UniProtKB-KW"/>
</dbReference>
<name>A0A4R3VB43_9BURK</name>
<evidence type="ECO:0000256" key="6">
    <source>
        <dbReference type="ARBA" id="ARBA00023125"/>
    </source>
</evidence>
<evidence type="ECO:0000256" key="8">
    <source>
        <dbReference type="ARBA" id="ARBA00023163"/>
    </source>
</evidence>
<dbReference type="AlphaFoldDB" id="A0A4R3VB43"/>
<keyword evidence="11" id="KW-0282">Flagellum</keyword>
<keyword evidence="5 9" id="KW-0805">Transcription regulation</keyword>
<reference evidence="11 12" key="1">
    <citation type="submission" date="2019-03" db="EMBL/GenBank/DDBJ databases">
        <title>Genomic Encyclopedia of Type Strains, Phase IV (KMG-IV): sequencing the most valuable type-strain genomes for metagenomic binning, comparative biology and taxonomic classification.</title>
        <authorList>
            <person name="Goeker M."/>
        </authorList>
    </citation>
    <scope>NUCLEOTIDE SEQUENCE [LARGE SCALE GENOMIC DNA]</scope>
    <source>
        <strain evidence="11 12">DSM 100048</strain>
    </source>
</reference>
<keyword evidence="12" id="KW-1185">Reference proteome</keyword>
<feature type="binding site" evidence="9">
    <location>
        <position position="176"/>
    </location>
    <ligand>
        <name>Zn(2+)</name>
        <dbReference type="ChEBI" id="CHEBI:29105"/>
    </ligand>
</feature>
<feature type="compositionally biased region" description="Basic and acidic residues" evidence="10">
    <location>
        <begin position="186"/>
        <end position="200"/>
    </location>
</feature>
<dbReference type="SUPFAM" id="SSF160930">
    <property type="entry name" value="FlhC-like"/>
    <property type="match status" value="1"/>
</dbReference>
<evidence type="ECO:0000256" key="7">
    <source>
        <dbReference type="ARBA" id="ARBA00023159"/>
    </source>
</evidence>
<keyword evidence="1 9" id="KW-0963">Cytoplasm</keyword>
<keyword evidence="11" id="KW-0966">Cell projection</keyword>
<evidence type="ECO:0000256" key="9">
    <source>
        <dbReference type="HAMAP-Rule" id="MF_01891"/>
    </source>
</evidence>
<keyword evidence="11" id="KW-0969">Cilium</keyword>
<evidence type="ECO:0000256" key="10">
    <source>
        <dbReference type="SAM" id="MobiDB-lite"/>
    </source>
</evidence>
<feature type="region of interest" description="Disordered" evidence="10">
    <location>
        <begin position="181"/>
        <end position="207"/>
    </location>
</feature>
<comment type="subunit">
    <text evidence="9">Heterohexamer composed of two FlhC and four FlhD subunits. Each FlhC binds a FlhD dimer, forming a heterotrimer, and a hexamer assembles by dimerization of two heterotrimers.</text>
</comment>
<feature type="binding site" evidence="9">
    <location>
        <position position="153"/>
    </location>
    <ligand>
        <name>Zn(2+)</name>
        <dbReference type="ChEBI" id="CHEBI:29105"/>
    </ligand>
</feature>
<dbReference type="HAMAP" id="MF_01891">
    <property type="entry name" value="FhlC"/>
    <property type="match status" value="1"/>
</dbReference>
<dbReference type="GO" id="GO:0005737">
    <property type="term" value="C:cytoplasm"/>
    <property type="evidence" value="ECO:0007669"/>
    <property type="project" value="UniProtKB-SubCell"/>
</dbReference>
<dbReference type="GO" id="GO:0045893">
    <property type="term" value="P:positive regulation of DNA-templated transcription"/>
    <property type="evidence" value="ECO:0007669"/>
    <property type="project" value="InterPro"/>
</dbReference>
<dbReference type="Proteomes" id="UP000294692">
    <property type="component" value="Unassembled WGS sequence"/>
</dbReference>
<comment type="similarity">
    <text evidence="9">Belongs to the FlhC family.</text>
</comment>
<dbReference type="OrthoDB" id="5570801at2"/>
<dbReference type="GO" id="GO:1902208">
    <property type="term" value="P:regulation of bacterial-type flagellum assembly"/>
    <property type="evidence" value="ECO:0007669"/>
    <property type="project" value="UniProtKB-UniRule"/>
</dbReference>
<accession>A0A4R3VB43</accession>
<evidence type="ECO:0000313" key="12">
    <source>
        <dbReference type="Proteomes" id="UP000294692"/>
    </source>
</evidence>
<organism evidence="11 12">
    <name type="scientific">Paracandidimonas soli</name>
    <dbReference type="NCBI Taxonomy" id="1917182"/>
    <lineage>
        <taxon>Bacteria</taxon>
        <taxon>Pseudomonadati</taxon>
        <taxon>Pseudomonadota</taxon>
        <taxon>Betaproteobacteria</taxon>
        <taxon>Burkholderiales</taxon>
        <taxon>Alcaligenaceae</taxon>
        <taxon>Paracandidimonas</taxon>
    </lineage>
</organism>
<keyword evidence="3 9" id="KW-1005">Bacterial flagellum biogenesis</keyword>
<dbReference type="RefSeq" id="WP_132475751.1">
    <property type="nucleotide sequence ID" value="NZ_JBHRVM010000001.1"/>
</dbReference>
<sequence length="244" mass="27093">MSRSGEAPAKKTGVQKSVAKEAEEILLATEMIHLGARLQVLQAETSLSYDRLARLYREIKGCSPPKGMLPFSVDWFMTWLPNIHSSVFYNVYRFMDTHTPSKKVRALVEGYRLYLEQAFVGRSEQVGEPVLSFTRAWMLIRFFDSKLLQLSACERCHGEFVAHAHDPQKGFVCAICRPPPRAGKTRAGERRTQPRKRDATEVQVVASAQGAANEETVGALPKAGRKAEVAAALRAASEAKTLSD</sequence>
<keyword evidence="4 9" id="KW-0862">Zinc</keyword>
<comment type="subcellular location">
    <subcellularLocation>
        <location evidence="9">Cytoplasm</location>
    </subcellularLocation>
</comment>
<protein>
    <recommendedName>
        <fullName evidence="9">Flagellar transcriptional regulator FlhC</fullName>
    </recommendedName>
</protein>
<comment type="cofactor">
    <cofactor evidence="9">
        <name>Zn(2+)</name>
        <dbReference type="ChEBI" id="CHEBI:29105"/>
    </cofactor>
    <text evidence="9">Binds 1 zinc ion per subunit.</text>
</comment>
<keyword evidence="6 9" id="KW-0238">DNA-binding</keyword>
<keyword evidence="2 9" id="KW-0479">Metal-binding</keyword>
<comment type="function">
    <text evidence="9">Functions in complex with FlhD as a master transcriptional regulator that regulates transcription of several flagellar and non-flagellar operons by binding to their promoter region. Activates expression of class 2 flagellar genes, including fliA, which is a flagellum-specific sigma factor that turns on the class 3 genes. Also regulates genes whose products function in a variety of physiological pathways.</text>
</comment>
<evidence type="ECO:0000256" key="2">
    <source>
        <dbReference type="ARBA" id="ARBA00022723"/>
    </source>
</evidence>
<dbReference type="GO" id="GO:0003677">
    <property type="term" value="F:DNA binding"/>
    <property type="evidence" value="ECO:0007669"/>
    <property type="project" value="UniProtKB-UniRule"/>
</dbReference>
<keyword evidence="8 9" id="KW-0804">Transcription</keyword>
<keyword evidence="7 9" id="KW-0010">Activator</keyword>
<feature type="binding site" evidence="9">
    <location>
        <position position="173"/>
    </location>
    <ligand>
        <name>Zn(2+)</name>
        <dbReference type="ChEBI" id="CHEBI:29105"/>
    </ligand>
</feature>
<proteinExistence type="inferred from homology"/>
<gene>
    <name evidence="9" type="primary">flhC</name>
    <name evidence="11" type="ORF">EV686_103372</name>
</gene>
<evidence type="ECO:0000256" key="1">
    <source>
        <dbReference type="ARBA" id="ARBA00022490"/>
    </source>
</evidence>
<comment type="caution">
    <text evidence="11">The sequence shown here is derived from an EMBL/GenBank/DDBJ whole genome shotgun (WGS) entry which is preliminary data.</text>
</comment>
<dbReference type="EMBL" id="SMBX01000003">
    <property type="protein sequence ID" value="TCV00788.1"/>
    <property type="molecule type" value="Genomic_DNA"/>
</dbReference>
<evidence type="ECO:0000313" key="11">
    <source>
        <dbReference type="EMBL" id="TCV00788.1"/>
    </source>
</evidence>
<dbReference type="Pfam" id="PF05280">
    <property type="entry name" value="FlhC"/>
    <property type="match status" value="1"/>
</dbReference>
<feature type="binding site" evidence="9">
    <location>
        <position position="156"/>
    </location>
    <ligand>
        <name>Zn(2+)</name>
        <dbReference type="ChEBI" id="CHEBI:29105"/>
    </ligand>
</feature>
<dbReference type="GO" id="GO:0008270">
    <property type="term" value="F:zinc ion binding"/>
    <property type="evidence" value="ECO:0007669"/>
    <property type="project" value="UniProtKB-UniRule"/>
</dbReference>
<evidence type="ECO:0000256" key="4">
    <source>
        <dbReference type="ARBA" id="ARBA00022833"/>
    </source>
</evidence>
<evidence type="ECO:0000256" key="5">
    <source>
        <dbReference type="ARBA" id="ARBA00023015"/>
    </source>
</evidence>
<evidence type="ECO:0000256" key="3">
    <source>
        <dbReference type="ARBA" id="ARBA00022795"/>
    </source>
</evidence>
<dbReference type="InterPro" id="IPR007944">
    <property type="entry name" value="FlhC"/>
</dbReference>